<dbReference type="RefSeq" id="WP_357414920.1">
    <property type="nucleotide sequence ID" value="NZ_JBFAAV010000010.1"/>
</dbReference>
<keyword evidence="2" id="KW-0963">Cytoplasm</keyword>
<reference evidence="4 5" key="1">
    <citation type="submission" date="2024-10" db="EMBL/GenBank/DDBJ databases">
        <title>The Natural Products Discovery Center: Release of the First 8490 Sequenced Strains for Exploring Actinobacteria Biosynthetic Diversity.</title>
        <authorList>
            <person name="Kalkreuter E."/>
            <person name="Kautsar S.A."/>
            <person name="Yang D."/>
            <person name="Bader C.D."/>
            <person name="Teijaro C.N."/>
            <person name="Fluegel L."/>
            <person name="Davis C.M."/>
            <person name="Simpson J.R."/>
            <person name="Lauterbach L."/>
            <person name="Steele A.D."/>
            <person name="Gui C."/>
            <person name="Meng S."/>
            <person name="Li G."/>
            <person name="Viehrig K."/>
            <person name="Ye F."/>
            <person name="Su P."/>
            <person name="Kiefer A.F."/>
            <person name="Nichols A."/>
            <person name="Cepeda A.J."/>
            <person name="Yan W."/>
            <person name="Fan B."/>
            <person name="Jiang Y."/>
            <person name="Adhikari A."/>
            <person name="Zheng C.-J."/>
            <person name="Schuster L."/>
            <person name="Cowan T.M."/>
            <person name="Smanski M.J."/>
            <person name="Chevrette M.G."/>
            <person name="De Carvalho L.P.S."/>
            <person name="Shen B."/>
        </authorList>
    </citation>
    <scope>NUCLEOTIDE SEQUENCE [LARGE SCALE GENOMIC DNA]</scope>
    <source>
        <strain evidence="4 5">NPDC019377</strain>
    </source>
</reference>
<keyword evidence="5" id="KW-1185">Reference proteome</keyword>
<sequence>MGRDDLSGKPLPHVVEQMVESTARSMESVADAAAGRFRKFGDTLDLGVAHATGVERSSFAGGDTPTLELRRPAPDSDAEGVDYWDPDSDTWGESSSGRFDTVEMGDGYIGEDIPGGVSETGVRYLRTEAERLPFRLDIRDGVVRDAQGNLFDTRNANVRDALGRRLKRAIFVMDEHGNIYASLFAKRKEFQHSSFLAGGPVAGAGEIVVENGVIKLITDQSGHYLPTQHLMRQVLTRLEECKVRLRPDQVRMLATE</sequence>
<evidence type="ECO:0000256" key="3">
    <source>
        <dbReference type="SAM" id="MobiDB-lite"/>
    </source>
</evidence>
<evidence type="ECO:0000256" key="1">
    <source>
        <dbReference type="ARBA" id="ARBA00004496"/>
    </source>
</evidence>
<proteinExistence type="predicted"/>
<gene>
    <name evidence="4" type="ORF">ACH49Z_26180</name>
</gene>
<dbReference type="EMBL" id="JBIRYL010000012">
    <property type="protein sequence ID" value="MFI2233341.1"/>
    <property type="molecule type" value="Genomic_DNA"/>
</dbReference>
<feature type="compositionally biased region" description="Acidic residues" evidence="3">
    <location>
        <begin position="76"/>
        <end position="90"/>
    </location>
</feature>
<organism evidence="4 5">
    <name type="scientific">Nocardia testacea</name>
    <dbReference type="NCBI Taxonomy" id="248551"/>
    <lineage>
        <taxon>Bacteria</taxon>
        <taxon>Bacillati</taxon>
        <taxon>Actinomycetota</taxon>
        <taxon>Actinomycetes</taxon>
        <taxon>Mycobacteriales</taxon>
        <taxon>Nocardiaceae</taxon>
        <taxon>Nocardia</taxon>
    </lineage>
</organism>
<feature type="region of interest" description="Disordered" evidence="3">
    <location>
        <begin position="57"/>
        <end position="97"/>
    </location>
</feature>
<protein>
    <submittedName>
        <fullName evidence="4">Uncharacterized protein</fullName>
    </submittedName>
</protein>
<dbReference type="PANTHER" id="PTHR31250">
    <property type="entry name" value="IQ DOMAIN-CONTAINING PROTEIN IQM3"/>
    <property type="match status" value="1"/>
</dbReference>
<comment type="caution">
    <text evidence="4">The sequence shown here is derived from an EMBL/GenBank/DDBJ whole genome shotgun (WGS) entry which is preliminary data.</text>
</comment>
<dbReference type="PANTHER" id="PTHR31250:SF27">
    <property type="entry name" value="IQ DOMAIN-CONTAINING PROTEIN IQM5"/>
    <property type="match status" value="1"/>
</dbReference>
<dbReference type="Proteomes" id="UP001611494">
    <property type="component" value="Unassembled WGS sequence"/>
</dbReference>
<comment type="subcellular location">
    <subcellularLocation>
        <location evidence="1">Cytoplasm</location>
    </subcellularLocation>
</comment>
<evidence type="ECO:0000256" key="2">
    <source>
        <dbReference type="ARBA" id="ARBA00022490"/>
    </source>
</evidence>
<evidence type="ECO:0000313" key="5">
    <source>
        <dbReference type="Proteomes" id="UP001611494"/>
    </source>
</evidence>
<dbReference type="InterPro" id="IPR044159">
    <property type="entry name" value="IQM"/>
</dbReference>
<accession>A0ABW7W6Y2</accession>
<evidence type="ECO:0000313" key="4">
    <source>
        <dbReference type="EMBL" id="MFI2233341.1"/>
    </source>
</evidence>
<name>A0ABW7W6Y2_9NOCA</name>